<proteinExistence type="predicted"/>
<protein>
    <submittedName>
        <fullName evidence="1">Uncharacterized protein</fullName>
    </submittedName>
</protein>
<gene>
    <name evidence="1" type="ORF">BDN72DRAFT_904341</name>
</gene>
<accession>A0ACD3A6J8</accession>
<feature type="non-terminal residue" evidence="1">
    <location>
        <position position="101"/>
    </location>
</feature>
<sequence length="101" mass="11162">MYEGGILKLLRFREDWSSIHLALTKISDLTESEIVESLKVVIAHERQTSAENSMEVDSASTIPPLPGFLALCVNCSTTPSTLRAALRLHLQDPVDIMRVLA</sequence>
<reference evidence="1 2" key="1">
    <citation type="journal article" date="2019" name="Nat. Ecol. Evol.">
        <title>Megaphylogeny resolves global patterns of mushroom evolution.</title>
        <authorList>
            <person name="Varga T."/>
            <person name="Krizsan K."/>
            <person name="Foldi C."/>
            <person name="Dima B."/>
            <person name="Sanchez-Garcia M."/>
            <person name="Sanchez-Ramirez S."/>
            <person name="Szollosi G.J."/>
            <person name="Szarkandi J.G."/>
            <person name="Papp V."/>
            <person name="Albert L."/>
            <person name="Andreopoulos W."/>
            <person name="Angelini C."/>
            <person name="Antonin V."/>
            <person name="Barry K.W."/>
            <person name="Bougher N.L."/>
            <person name="Buchanan P."/>
            <person name="Buyck B."/>
            <person name="Bense V."/>
            <person name="Catcheside P."/>
            <person name="Chovatia M."/>
            <person name="Cooper J."/>
            <person name="Damon W."/>
            <person name="Desjardin D."/>
            <person name="Finy P."/>
            <person name="Geml J."/>
            <person name="Haridas S."/>
            <person name="Hughes K."/>
            <person name="Justo A."/>
            <person name="Karasinski D."/>
            <person name="Kautmanova I."/>
            <person name="Kiss B."/>
            <person name="Kocsube S."/>
            <person name="Kotiranta H."/>
            <person name="LaButti K.M."/>
            <person name="Lechner B.E."/>
            <person name="Liimatainen K."/>
            <person name="Lipzen A."/>
            <person name="Lukacs Z."/>
            <person name="Mihaltcheva S."/>
            <person name="Morgado L.N."/>
            <person name="Niskanen T."/>
            <person name="Noordeloos M.E."/>
            <person name="Ohm R.A."/>
            <person name="Ortiz-Santana B."/>
            <person name="Ovrebo C."/>
            <person name="Racz N."/>
            <person name="Riley R."/>
            <person name="Savchenko A."/>
            <person name="Shiryaev A."/>
            <person name="Soop K."/>
            <person name="Spirin V."/>
            <person name="Szebenyi C."/>
            <person name="Tomsovsky M."/>
            <person name="Tulloss R.E."/>
            <person name="Uehling J."/>
            <person name="Grigoriev I.V."/>
            <person name="Vagvolgyi C."/>
            <person name="Papp T."/>
            <person name="Martin F.M."/>
            <person name="Miettinen O."/>
            <person name="Hibbett D.S."/>
            <person name="Nagy L.G."/>
        </authorList>
    </citation>
    <scope>NUCLEOTIDE SEQUENCE [LARGE SCALE GENOMIC DNA]</scope>
    <source>
        <strain evidence="1 2">NL-1719</strain>
    </source>
</reference>
<evidence type="ECO:0000313" key="2">
    <source>
        <dbReference type="Proteomes" id="UP000308600"/>
    </source>
</evidence>
<organism evidence="1 2">
    <name type="scientific">Pluteus cervinus</name>
    <dbReference type="NCBI Taxonomy" id="181527"/>
    <lineage>
        <taxon>Eukaryota</taxon>
        <taxon>Fungi</taxon>
        <taxon>Dikarya</taxon>
        <taxon>Basidiomycota</taxon>
        <taxon>Agaricomycotina</taxon>
        <taxon>Agaricomycetes</taxon>
        <taxon>Agaricomycetidae</taxon>
        <taxon>Agaricales</taxon>
        <taxon>Pluteineae</taxon>
        <taxon>Pluteaceae</taxon>
        <taxon>Pluteus</taxon>
    </lineage>
</organism>
<dbReference type="Proteomes" id="UP000308600">
    <property type="component" value="Unassembled WGS sequence"/>
</dbReference>
<dbReference type="EMBL" id="ML208688">
    <property type="protein sequence ID" value="TFK61166.1"/>
    <property type="molecule type" value="Genomic_DNA"/>
</dbReference>
<name>A0ACD3A6J8_9AGAR</name>
<keyword evidence="2" id="KW-1185">Reference proteome</keyword>
<evidence type="ECO:0000313" key="1">
    <source>
        <dbReference type="EMBL" id="TFK61166.1"/>
    </source>
</evidence>